<accession>K3ZP84</accession>
<sequence length="49" mass="5686">MENEEYYHCYSEDPSSSCSVYDVRDGKVYNPLPMVSWSPRAVLATWLLP</sequence>
<keyword evidence="2" id="KW-1185">Reference proteome</keyword>
<dbReference type="InParanoid" id="K3ZP84"/>
<evidence type="ECO:0000313" key="1">
    <source>
        <dbReference type="EnsemblPlants" id="KQK95261"/>
    </source>
</evidence>
<dbReference type="Gramene" id="KQK95261">
    <property type="protein sequence ID" value="KQK95261"/>
    <property type="gene ID" value="SETIT_028414mg"/>
</dbReference>
<protein>
    <submittedName>
        <fullName evidence="1">Uncharacterized protein</fullName>
    </submittedName>
</protein>
<proteinExistence type="predicted"/>
<evidence type="ECO:0000313" key="2">
    <source>
        <dbReference type="Proteomes" id="UP000004995"/>
    </source>
</evidence>
<dbReference type="Proteomes" id="UP000004995">
    <property type="component" value="Unassembled WGS sequence"/>
</dbReference>
<reference evidence="2" key="1">
    <citation type="journal article" date="2012" name="Nat. Biotechnol.">
        <title>Reference genome sequence of the model plant Setaria.</title>
        <authorList>
            <person name="Bennetzen J.L."/>
            <person name="Schmutz J."/>
            <person name="Wang H."/>
            <person name="Percifield R."/>
            <person name="Hawkins J."/>
            <person name="Pontaroli A.C."/>
            <person name="Estep M."/>
            <person name="Feng L."/>
            <person name="Vaughn J.N."/>
            <person name="Grimwood J."/>
            <person name="Jenkins J."/>
            <person name="Barry K."/>
            <person name="Lindquist E."/>
            <person name="Hellsten U."/>
            <person name="Deshpande S."/>
            <person name="Wang X."/>
            <person name="Wu X."/>
            <person name="Mitros T."/>
            <person name="Triplett J."/>
            <person name="Yang X."/>
            <person name="Ye C.Y."/>
            <person name="Mauro-Herrera M."/>
            <person name="Wang L."/>
            <person name="Li P."/>
            <person name="Sharma M."/>
            <person name="Sharma R."/>
            <person name="Ronald P.C."/>
            <person name="Panaud O."/>
            <person name="Kellogg E.A."/>
            <person name="Brutnell T.P."/>
            <person name="Doust A.N."/>
            <person name="Tuskan G.A."/>
            <person name="Rokhsar D."/>
            <person name="Devos K.M."/>
        </authorList>
    </citation>
    <scope>NUCLEOTIDE SEQUENCE [LARGE SCALE GENOMIC DNA]</scope>
    <source>
        <strain evidence="2">cv. Yugu1</strain>
    </source>
</reference>
<dbReference type="HOGENOM" id="CLU_3145357_0_0_1"/>
<reference evidence="1" key="2">
    <citation type="submission" date="2018-08" db="UniProtKB">
        <authorList>
            <consortium name="EnsemblPlants"/>
        </authorList>
    </citation>
    <scope>IDENTIFICATION</scope>
    <source>
        <strain evidence="1">Yugu1</strain>
    </source>
</reference>
<name>K3ZP84_SETIT</name>
<dbReference type="EMBL" id="AGNK02005126">
    <property type="status" value="NOT_ANNOTATED_CDS"/>
    <property type="molecule type" value="Genomic_DNA"/>
</dbReference>
<organism evidence="1 2">
    <name type="scientific">Setaria italica</name>
    <name type="common">Foxtail millet</name>
    <name type="synonym">Panicum italicum</name>
    <dbReference type="NCBI Taxonomy" id="4555"/>
    <lineage>
        <taxon>Eukaryota</taxon>
        <taxon>Viridiplantae</taxon>
        <taxon>Streptophyta</taxon>
        <taxon>Embryophyta</taxon>
        <taxon>Tracheophyta</taxon>
        <taxon>Spermatophyta</taxon>
        <taxon>Magnoliopsida</taxon>
        <taxon>Liliopsida</taxon>
        <taxon>Poales</taxon>
        <taxon>Poaceae</taxon>
        <taxon>PACMAD clade</taxon>
        <taxon>Panicoideae</taxon>
        <taxon>Panicodae</taxon>
        <taxon>Paniceae</taxon>
        <taxon>Cenchrinae</taxon>
        <taxon>Setaria</taxon>
    </lineage>
</organism>
<dbReference type="EnsemblPlants" id="KQK95261">
    <property type="protein sequence ID" value="KQK95261"/>
    <property type="gene ID" value="SETIT_028414mg"/>
</dbReference>
<dbReference type="AlphaFoldDB" id="K3ZP84"/>